<evidence type="ECO:0000313" key="4">
    <source>
        <dbReference type="Proteomes" id="UP000243784"/>
    </source>
</evidence>
<dbReference type="EMBL" id="CP015208">
    <property type="protein sequence ID" value="AOY56178.1"/>
    <property type="molecule type" value="Genomic_DNA"/>
</dbReference>
<organism evidence="3 4">
    <name type="scientific">Candidatus Rhodoluna planktonica</name>
    <dbReference type="NCBI Taxonomy" id="535712"/>
    <lineage>
        <taxon>Bacteria</taxon>
        <taxon>Bacillati</taxon>
        <taxon>Actinomycetota</taxon>
        <taxon>Actinomycetes</taxon>
        <taxon>Micrococcales</taxon>
        <taxon>Microbacteriaceae</taxon>
        <taxon>Luna cluster</taxon>
        <taxon>Luna-1 subcluster</taxon>
        <taxon>Rhodoluna</taxon>
    </lineage>
</organism>
<dbReference type="NCBIfam" id="TIGR01764">
    <property type="entry name" value="excise"/>
    <property type="match status" value="1"/>
</dbReference>
<evidence type="ECO:0000259" key="2">
    <source>
        <dbReference type="Pfam" id="PF21531"/>
    </source>
</evidence>
<proteinExistence type="predicted"/>
<feature type="domain" description="DNA-binding protein Rv2175c wHTH" evidence="2">
    <location>
        <begin position="8"/>
        <end position="57"/>
    </location>
</feature>
<dbReference type="STRING" id="535712.A4Z71_04205"/>
<accession>A0A1D9DZD8</accession>
<dbReference type="GO" id="GO:0003677">
    <property type="term" value="F:DNA binding"/>
    <property type="evidence" value="ECO:0007669"/>
    <property type="project" value="InterPro"/>
</dbReference>
<keyword evidence="4" id="KW-1185">Reference proteome</keyword>
<gene>
    <name evidence="3" type="ORF">A4Z71_04205</name>
</gene>
<evidence type="ECO:0000259" key="1">
    <source>
        <dbReference type="Pfam" id="PF18367"/>
    </source>
</evidence>
<dbReference type="Proteomes" id="UP000243784">
    <property type="component" value="Chromosome"/>
</dbReference>
<feature type="domain" description="Rv2175c C-terminal" evidence="1">
    <location>
        <begin position="67"/>
        <end position="120"/>
    </location>
</feature>
<dbReference type="AlphaFoldDB" id="A0A1D9DZD8"/>
<dbReference type="Pfam" id="PF21531">
    <property type="entry name" value="Rv2175c_wHTH"/>
    <property type="match status" value="1"/>
</dbReference>
<dbReference type="KEGG" id="rpla:A4Z71_04205"/>
<sequence>MWQSNTVNEVLSGVTDWYTIEEVAEQLGISVGKVRRLIQEHQIFGVRRDGQIMVPQEIIIDGEPLASLHGTLIVLLDSGFTIESAINWLYTYDESLPGTPMEFLLKGHKSAVRRLAMSLAL</sequence>
<dbReference type="InterPro" id="IPR010093">
    <property type="entry name" value="SinI_DNA-bd"/>
</dbReference>
<name>A0A1D9DZD8_9MICO</name>
<protein>
    <submittedName>
        <fullName evidence="3">Uncharacterized protein</fullName>
    </submittedName>
</protein>
<dbReference type="InterPro" id="IPR041098">
    <property type="entry name" value="Rv2175c_C"/>
</dbReference>
<dbReference type="InterPro" id="IPR048576">
    <property type="entry name" value="Rv2175c_wHTH"/>
</dbReference>
<dbReference type="Pfam" id="PF18367">
    <property type="entry name" value="Rv2175c_C"/>
    <property type="match status" value="1"/>
</dbReference>
<evidence type="ECO:0000313" key="3">
    <source>
        <dbReference type="EMBL" id="AOY56178.1"/>
    </source>
</evidence>
<reference evidence="3 4" key="1">
    <citation type="journal article" date="2016" name="Biochim. Biophys. Acta">
        <title>Photochemical characterization of actinorhodopsin and its functional existence in the natural host.</title>
        <authorList>
            <person name="Nakamura S."/>
            <person name="Kikukawa T."/>
            <person name="Tamogami J."/>
            <person name="Kamiya M."/>
            <person name="Aizawa T."/>
            <person name="Hahn M.W."/>
            <person name="Ihara K."/>
            <person name="Kamo N."/>
            <person name="Demura M."/>
        </authorList>
    </citation>
    <scope>NUCLEOTIDE SEQUENCE [LARGE SCALE GENOMIC DNA]</scope>
    <source>
        <strain evidence="3 4">MWH-Dar1</strain>
    </source>
</reference>